<feature type="domain" description="ABC transporter" evidence="9">
    <location>
        <begin position="6"/>
        <end position="243"/>
    </location>
</feature>
<protein>
    <submittedName>
        <fullName evidence="10">Sugar ABC transporter ATP-binding protein</fullName>
    </submittedName>
</protein>
<evidence type="ECO:0000313" key="10">
    <source>
        <dbReference type="EMBL" id="MDO3676055.1"/>
    </source>
</evidence>
<dbReference type="CDD" id="cd03216">
    <property type="entry name" value="ABC_Carb_Monos_I"/>
    <property type="match status" value="1"/>
</dbReference>
<reference evidence="10" key="1">
    <citation type="submission" date="2023-07" db="EMBL/GenBank/DDBJ databases">
        <authorList>
            <person name="Aktuganov G."/>
            <person name="Boyko T."/>
            <person name="Delegan Y."/>
            <person name="Galimzianova N."/>
            <person name="Gilvanova E."/>
            <person name="Korobov V."/>
            <person name="Kuzmina L."/>
            <person name="Melentiev A."/>
            <person name="Milman P."/>
            <person name="Ryabova A."/>
            <person name="Stupak E."/>
            <person name="Yasakov T."/>
            <person name="Zharikova N."/>
            <person name="Zhurenko E."/>
        </authorList>
    </citation>
    <scope>NUCLEOTIDE SEQUENCE</scope>
    <source>
        <strain evidence="10">IB-739</strain>
    </source>
</reference>
<evidence type="ECO:0000313" key="11">
    <source>
        <dbReference type="Proteomes" id="UP001168883"/>
    </source>
</evidence>
<evidence type="ECO:0000256" key="7">
    <source>
        <dbReference type="ARBA" id="ARBA00022967"/>
    </source>
</evidence>
<dbReference type="SUPFAM" id="SSF52540">
    <property type="entry name" value="P-loop containing nucleoside triphosphate hydrolases"/>
    <property type="match status" value="2"/>
</dbReference>
<dbReference type="InterPro" id="IPR027417">
    <property type="entry name" value="P-loop_NTPase"/>
</dbReference>
<dbReference type="InterPro" id="IPR050107">
    <property type="entry name" value="ABC_carbohydrate_import_ATPase"/>
</dbReference>
<evidence type="ECO:0000256" key="3">
    <source>
        <dbReference type="ARBA" id="ARBA00022597"/>
    </source>
</evidence>
<proteinExistence type="predicted"/>
<dbReference type="Proteomes" id="UP001168883">
    <property type="component" value="Unassembled WGS sequence"/>
</dbReference>
<dbReference type="PANTHER" id="PTHR43790:SF3">
    <property type="entry name" value="D-ALLOSE IMPORT ATP-BINDING PROTEIN ALSA-RELATED"/>
    <property type="match status" value="1"/>
</dbReference>
<feature type="domain" description="ABC transporter" evidence="9">
    <location>
        <begin position="255"/>
        <end position="497"/>
    </location>
</feature>
<evidence type="ECO:0000259" key="9">
    <source>
        <dbReference type="PROSITE" id="PS50893"/>
    </source>
</evidence>
<dbReference type="InterPro" id="IPR017871">
    <property type="entry name" value="ABC_transporter-like_CS"/>
</dbReference>
<dbReference type="PROSITE" id="PS50893">
    <property type="entry name" value="ABC_TRANSPORTER_2"/>
    <property type="match status" value="2"/>
</dbReference>
<dbReference type="InterPro" id="IPR003439">
    <property type="entry name" value="ABC_transporter-like_ATP-bd"/>
</dbReference>
<keyword evidence="5" id="KW-0547">Nucleotide-binding</keyword>
<dbReference type="RefSeq" id="WP_127485218.1">
    <property type="nucleotide sequence ID" value="NZ_JARLKN010000130.1"/>
</dbReference>
<evidence type="ECO:0000256" key="2">
    <source>
        <dbReference type="ARBA" id="ARBA00022475"/>
    </source>
</evidence>
<accession>A0ABT8V7X2</accession>
<keyword evidence="11" id="KW-1185">Reference proteome</keyword>
<dbReference type="PROSITE" id="PS00211">
    <property type="entry name" value="ABC_TRANSPORTER_1"/>
    <property type="match status" value="2"/>
</dbReference>
<keyword evidence="3" id="KW-0762">Sugar transport</keyword>
<dbReference type="CDD" id="cd03215">
    <property type="entry name" value="ABC_Carb_Monos_II"/>
    <property type="match status" value="1"/>
</dbReference>
<keyword evidence="4" id="KW-0677">Repeat</keyword>
<sequence length="508" mass="55093">MTTYLLEMNDISKSFPGVRVLDQVTFNLTGGEVHALMGENGAGKSTLMKILGGIHRRDGGTVILKGTPCEIASPSMAQSLGIAMIHQELNLIPHLTVMENIFLGREFTYGRSGMINWGKMRQESVRFLSQLGLSIDPGIVAGELSVGQQQMIEIAKALSMNAEILVLDEPTAALTDREIEALFTVIESLKANGVGMIYISHRMEEIFRICDRVTVMRDGHTVGTDRVADTNIDKLVKMMVGREIKDRFPKIDVSVGDPKLEVQGLSLPGKLHDISFAVRSGEIVGIAGLMGAGRTELAKALFGVTPVRQGEIRVNGRPVAIRKPVDAIRAGIALVTEDRKDEGLLLNLSVKDNISLPNLKDVSSFGFVSRSKETGISERLISQLLIKTPNGEQKVGSLSGGNQQKVVIGKWLETNPQVFILDEPTRGVDIGAKKEIYDLMNQLVSRGVAILMISSELPEVLGMSDRILVMHEGRIAGEFARGEATQENIMHCATGGGKHHANGSESGR</sequence>
<gene>
    <name evidence="10" type="primary">gguA</name>
    <name evidence="10" type="ORF">Q3C12_03500</name>
</gene>
<keyword evidence="2" id="KW-1003">Cell membrane</keyword>
<evidence type="ECO:0000256" key="5">
    <source>
        <dbReference type="ARBA" id="ARBA00022741"/>
    </source>
</evidence>
<dbReference type="SMART" id="SM00382">
    <property type="entry name" value="AAA"/>
    <property type="match status" value="2"/>
</dbReference>
<dbReference type="EMBL" id="JAUMKJ010000003">
    <property type="protein sequence ID" value="MDO3676055.1"/>
    <property type="molecule type" value="Genomic_DNA"/>
</dbReference>
<dbReference type="PANTHER" id="PTHR43790">
    <property type="entry name" value="CARBOHYDRATE TRANSPORT ATP-BINDING PROTEIN MG119-RELATED"/>
    <property type="match status" value="1"/>
</dbReference>
<keyword evidence="7" id="KW-1278">Translocase</keyword>
<dbReference type="Gene3D" id="3.40.50.300">
    <property type="entry name" value="P-loop containing nucleotide triphosphate hydrolases"/>
    <property type="match status" value="2"/>
</dbReference>
<evidence type="ECO:0000256" key="4">
    <source>
        <dbReference type="ARBA" id="ARBA00022737"/>
    </source>
</evidence>
<keyword evidence="6 10" id="KW-0067">ATP-binding</keyword>
<keyword evidence="1" id="KW-0813">Transport</keyword>
<evidence type="ECO:0000256" key="8">
    <source>
        <dbReference type="ARBA" id="ARBA00023136"/>
    </source>
</evidence>
<evidence type="ECO:0000256" key="6">
    <source>
        <dbReference type="ARBA" id="ARBA00022840"/>
    </source>
</evidence>
<comment type="caution">
    <text evidence="10">The sequence shown here is derived from an EMBL/GenBank/DDBJ whole genome shotgun (WGS) entry which is preliminary data.</text>
</comment>
<evidence type="ECO:0000256" key="1">
    <source>
        <dbReference type="ARBA" id="ARBA00022448"/>
    </source>
</evidence>
<organism evidence="10 11">
    <name type="scientific">Paenibacillus ehimensis</name>
    <dbReference type="NCBI Taxonomy" id="79264"/>
    <lineage>
        <taxon>Bacteria</taxon>
        <taxon>Bacillati</taxon>
        <taxon>Bacillota</taxon>
        <taxon>Bacilli</taxon>
        <taxon>Bacillales</taxon>
        <taxon>Paenibacillaceae</taxon>
        <taxon>Paenibacillus</taxon>
    </lineage>
</organism>
<dbReference type="GO" id="GO:0005524">
    <property type="term" value="F:ATP binding"/>
    <property type="evidence" value="ECO:0007669"/>
    <property type="project" value="UniProtKB-KW"/>
</dbReference>
<dbReference type="InterPro" id="IPR003593">
    <property type="entry name" value="AAA+_ATPase"/>
</dbReference>
<dbReference type="Pfam" id="PF00005">
    <property type="entry name" value="ABC_tran"/>
    <property type="match status" value="2"/>
</dbReference>
<name>A0ABT8V7X2_9BACL</name>
<keyword evidence="8" id="KW-0472">Membrane</keyword>